<dbReference type="InterPro" id="IPR041496">
    <property type="entry name" value="YitH/HolE_GNAT"/>
</dbReference>
<dbReference type="Gene3D" id="3.40.630.30">
    <property type="match status" value="1"/>
</dbReference>
<feature type="domain" description="N-acetyltransferase" evidence="1">
    <location>
        <begin position="6"/>
        <end position="136"/>
    </location>
</feature>
<dbReference type="GO" id="GO:0016747">
    <property type="term" value="F:acyltransferase activity, transferring groups other than amino-acyl groups"/>
    <property type="evidence" value="ECO:0007669"/>
    <property type="project" value="InterPro"/>
</dbReference>
<dbReference type="HOGENOM" id="CLU_054109_0_0_7"/>
<dbReference type="Proteomes" id="UP000019141">
    <property type="component" value="Unassembled WGS sequence"/>
</dbReference>
<dbReference type="PROSITE" id="PS51186">
    <property type="entry name" value="GNAT"/>
    <property type="match status" value="1"/>
</dbReference>
<proteinExistence type="predicted"/>
<dbReference type="Gene3D" id="3.40.630.90">
    <property type="match status" value="1"/>
</dbReference>
<dbReference type="Pfam" id="PF00583">
    <property type="entry name" value="Acetyltransf_1"/>
    <property type="match status" value="1"/>
</dbReference>
<gene>
    <name evidence="2" type="ORF">ETSY1_25575</name>
</gene>
<sequence>MSTEAYQIRRMTPDDVAIATEWARREGWNPGLHDAHTFYQADPNGFFIGEINGEAVAVGCAIIYDEAFAFCGLYIVAPEHRGEGYGFALTEARLAYCGSRNIGIDGVLENVGIYERIGYRKFYENARYQFMAGEASVRPANLVALSQVDAEALKRYDRQCFPAARDTFLNAWISQPDALSLAWMEQGQLKGYAVRRRCHEGHKIGPLFADNPLIAEQLLLACQEGVQGQSLIVDMPETNDAALKLAASYRMERTFATARMYQKGLPELAYDKIFGITTFELG</sequence>
<dbReference type="InterPro" id="IPR052729">
    <property type="entry name" value="Acyl/Acetyltrans_Enzymes"/>
</dbReference>
<keyword evidence="3" id="KW-1185">Reference proteome</keyword>
<dbReference type="AlphaFoldDB" id="W4LH66"/>
<dbReference type="PANTHER" id="PTHR47237">
    <property type="entry name" value="SLL0310 PROTEIN"/>
    <property type="match status" value="1"/>
</dbReference>
<evidence type="ECO:0000259" key="1">
    <source>
        <dbReference type="PROSITE" id="PS51186"/>
    </source>
</evidence>
<dbReference type="EMBL" id="AZHW01000758">
    <property type="protein sequence ID" value="ETW96681.1"/>
    <property type="molecule type" value="Genomic_DNA"/>
</dbReference>
<dbReference type="InterPro" id="IPR000182">
    <property type="entry name" value="GNAT_dom"/>
</dbReference>
<dbReference type="SUPFAM" id="SSF55729">
    <property type="entry name" value="Acyl-CoA N-acyltransferases (Nat)"/>
    <property type="match status" value="1"/>
</dbReference>
<reference evidence="2 3" key="1">
    <citation type="journal article" date="2014" name="Nature">
        <title>An environmental bacterial taxon with a large and distinct metabolic repertoire.</title>
        <authorList>
            <person name="Wilson M.C."/>
            <person name="Mori T."/>
            <person name="Ruckert C."/>
            <person name="Uria A.R."/>
            <person name="Helf M.J."/>
            <person name="Takada K."/>
            <person name="Gernert C."/>
            <person name="Steffens U.A."/>
            <person name="Heycke N."/>
            <person name="Schmitt S."/>
            <person name="Rinke C."/>
            <person name="Helfrich E.J."/>
            <person name="Brachmann A.O."/>
            <person name="Gurgui C."/>
            <person name="Wakimoto T."/>
            <person name="Kracht M."/>
            <person name="Crusemann M."/>
            <person name="Hentschel U."/>
            <person name="Abe I."/>
            <person name="Matsunaga S."/>
            <person name="Kalinowski J."/>
            <person name="Takeyama H."/>
            <person name="Piel J."/>
        </authorList>
    </citation>
    <scope>NUCLEOTIDE SEQUENCE [LARGE SCALE GENOMIC DNA]</scope>
    <source>
        <strain evidence="3">TSY1</strain>
    </source>
</reference>
<evidence type="ECO:0000313" key="2">
    <source>
        <dbReference type="EMBL" id="ETW96681.1"/>
    </source>
</evidence>
<protein>
    <submittedName>
        <fullName evidence="2">Acetyltransferase</fullName>
    </submittedName>
</protein>
<dbReference type="InterPro" id="IPR016181">
    <property type="entry name" value="Acyl_CoA_acyltransferase"/>
</dbReference>
<dbReference type="Pfam" id="PF18014">
    <property type="entry name" value="Acetyltransf_18"/>
    <property type="match status" value="1"/>
</dbReference>
<dbReference type="CDD" id="cd04301">
    <property type="entry name" value="NAT_SF"/>
    <property type="match status" value="1"/>
</dbReference>
<dbReference type="PATRIC" id="fig|1429438.4.peg.4886"/>
<evidence type="ECO:0000313" key="3">
    <source>
        <dbReference type="Proteomes" id="UP000019141"/>
    </source>
</evidence>
<accession>W4LH66</accession>
<organism evidence="2 3">
    <name type="scientific">Entotheonella factor</name>
    <dbReference type="NCBI Taxonomy" id="1429438"/>
    <lineage>
        <taxon>Bacteria</taxon>
        <taxon>Pseudomonadati</taxon>
        <taxon>Nitrospinota/Tectimicrobiota group</taxon>
        <taxon>Candidatus Tectimicrobiota</taxon>
        <taxon>Candidatus Entotheonellia</taxon>
        <taxon>Candidatus Entotheonellales</taxon>
        <taxon>Candidatus Entotheonellaceae</taxon>
        <taxon>Candidatus Entotheonella</taxon>
    </lineage>
</organism>
<name>W4LH66_ENTF1</name>
<comment type="caution">
    <text evidence="2">The sequence shown here is derived from an EMBL/GenBank/DDBJ whole genome shotgun (WGS) entry which is preliminary data.</text>
</comment>
<dbReference type="PANTHER" id="PTHR47237:SF1">
    <property type="entry name" value="SLL0310 PROTEIN"/>
    <property type="match status" value="1"/>
</dbReference>